<dbReference type="PANTHER" id="PTHR31048">
    <property type="entry name" value="OS03G0233200 PROTEIN"/>
    <property type="match status" value="1"/>
</dbReference>
<evidence type="ECO:0000313" key="3">
    <source>
        <dbReference type="Proteomes" id="UP000811609"/>
    </source>
</evidence>
<accession>A0A8T1NZM5</accession>
<protein>
    <recommendedName>
        <fullName evidence="4">Thaumatin-like protein</fullName>
    </recommendedName>
</protein>
<dbReference type="InterPro" id="IPR001938">
    <property type="entry name" value="Thaumatin"/>
</dbReference>
<dbReference type="Proteomes" id="UP000811609">
    <property type="component" value="Chromosome 12"/>
</dbReference>
<evidence type="ECO:0000256" key="1">
    <source>
        <dbReference type="SAM" id="Phobius"/>
    </source>
</evidence>
<sequence length="267" mass="28708">MSPSKNLSINFYYLCIINLCFALTHAATFVITNNCNYTVWAAAVPGGGTELNPRVGTWTLNVPSGTKGGRIWPRTGCVFSGTGRVVCQTGGCEDGDKATATRRKLNPAAYSISLESGPPHVGILASTMCSNGGLLECKGYGTPPNTIAEYSLDQVNNQDFFDISLVDGFNVPMEFRPTSNGCTRGIRCTADINGQCPNELRVPGGCNNPCTVFKTDQYCCNSGSCGPTNYSNFFKDRCPNAYSYPNDDQTSTYTCPAGTNYRVVFCP</sequence>
<reference evidence="2" key="1">
    <citation type="submission" date="2020-12" db="EMBL/GenBank/DDBJ databases">
        <title>WGS assembly of Carya illinoinensis cv. Pawnee.</title>
        <authorList>
            <person name="Platts A."/>
            <person name="Shu S."/>
            <person name="Wright S."/>
            <person name="Barry K."/>
            <person name="Edger P."/>
            <person name="Pires J.C."/>
            <person name="Schmutz J."/>
        </authorList>
    </citation>
    <scope>NUCLEOTIDE SEQUENCE</scope>
    <source>
        <tissue evidence="2">Leaf</tissue>
    </source>
</reference>
<comment type="caution">
    <text evidence="2">The sequence shown here is derived from an EMBL/GenBank/DDBJ whole genome shotgun (WGS) entry which is preliminary data.</text>
</comment>
<dbReference type="AlphaFoldDB" id="A0A8T1NZM5"/>
<dbReference type="Pfam" id="PF00314">
    <property type="entry name" value="Thaumatin"/>
    <property type="match status" value="2"/>
</dbReference>
<keyword evidence="1" id="KW-0812">Transmembrane</keyword>
<keyword evidence="1" id="KW-0472">Membrane</keyword>
<keyword evidence="3" id="KW-1185">Reference proteome</keyword>
<dbReference type="PIRSF" id="PIRSF002703">
    <property type="entry name" value="Thaumatin"/>
    <property type="match status" value="1"/>
</dbReference>
<gene>
    <name evidence="2" type="ORF">CIPAW_12G096200</name>
</gene>
<feature type="transmembrane region" description="Helical" evidence="1">
    <location>
        <begin position="12"/>
        <end position="31"/>
    </location>
</feature>
<evidence type="ECO:0008006" key="4">
    <source>
        <dbReference type="Google" id="ProtNLM"/>
    </source>
</evidence>
<dbReference type="EMBL" id="CM031820">
    <property type="protein sequence ID" value="KAG6634110.1"/>
    <property type="molecule type" value="Genomic_DNA"/>
</dbReference>
<keyword evidence="1" id="KW-1133">Transmembrane helix</keyword>
<proteinExistence type="predicted"/>
<dbReference type="SMART" id="SM00205">
    <property type="entry name" value="THN"/>
    <property type="match status" value="1"/>
</dbReference>
<evidence type="ECO:0000313" key="2">
    <source>
        <dbReference type="EMBL" id="KAG6634110.1"/>
    </source>
</evidence>
<organism evidence="2 3">
    <name type="scientific">Carya illinoinensis</name>
    <name type="common">Pecan</name>
    <dbReference type="NCBI Taxonomy" id="32201"/>
    <lineage>
        <taxon>Eukaryota</taxon>
        <taxon>Viridiplantae</taxon>
        <taxon>Streptophyta</taxon>
        <taxon>Embryophyta</taxon>
        <taxon>Tracheophyta</taxon>
        <taxon>Spermatophyta</taxon>
        <taxon>Magnoliopsida</taxon>
        <taxon>eudicotyledons</taxon>
        <taxon>Gunneridae</taxon>
        <taxon>Pentapetalae</taxon>
        <taxon>rosids</taxon>
        <taxon>fabids</taxon>
        <taxon>Fagales</taxon>
        <taxon>Juglandaceae</taxon>
        <taxon>Carya</taxon>
    </lineage>
</organism>
<name>A0A8T1NZM5_CARIL</name>
<dbReference type="EMBL" id="CM031820">
    <property type="protein sequence ID" value="KAG6634111.1"/>
    <property type="molecule type" value="Genomic_DNA"/>
</dbReference>
<dbReference type="PROSITE" id="PS51367">
    <property type="entry name" value="THAUMATIN_2"/>
    <property type="match status" value="1"/>
</dbReference>